<dbReference type="EMBL" id="KN550718">
    <property type="protein sequence ID" value="KHJ93540.1"/>
    <property type="molecule type" value="Genomic_DNA"/>
</dbReference>
<dbReference type="OrthoDB" id="5868167at2759"/>
<keyword evidence="2" id="KW-1185">Reference proteome</keyword>
<name>A0A0B1TDU6_OESDE</name>
<dbReference type="Proteomes" id="UP000053660">
    <property type="component" value="Unassembled WGS sequence"/>
</dbReference>
<evidence type="ECO:0000313" key="1">
    <source>
        <dbReference type="EMBL" id="KHJ93540.1"/>
    </source>
</evidence>
<reference evidence="1 2" key="1">
    <citation type="submission" date="2014-03" db="EMBL/GenBank/DDBJ databases">
        <title>Draft genome of the hookworm Oesophagostomum dentatum.</title>
        <authorList>
            <person name="Mitreva M."/>
        </authorList>
    </citation>
    <scope>NUCLEOTIDE SEQUENCE [LARGE SCALE GENOMIC DNA]</scope>
    <source>
        <strain evidence="1 2">OD-Hann</strain>
    </source>
</reference>
<proteinExistence type="predicted"/>
<gene>
    <name evidence="1" type="ORF">OESDEN_06548</name>
</gene>
<dbReference type="AlphaFoldDB" id="A0A0B1TDU6"/>
<accession>A0A0B1TDU6</accession>
<organism evidence="1 2">
    <name type="scientific">Oesophagostomum dentatum</name>
    <name type="common">Nodular worm</name>
    <dbReference type="NCBI Taxonomy" id="61180"/>
    <lineage>
        <taxon>Eukaryota</taxon>
        <taxon>Metazoa</taxon>
        <taxon>Ecdysozoa</taxon>
        <taxon>Nematoda</taxon>
        <taxon>Chromadorea</taxon>
        <taxon>Rhabditida</taxon>
        <taxon>Rhabditina</taxon>
        <taxon>Rhabditomorpha</taxon>
        <taxon>Strongyloidea</taxon>
        <taxon>Strongylidae</taxon>
        <taxon>Oesophagostomum</taxon>
    </lineage>
</organism>
<protein>
    <submittedName>
        <fullName evidence="1">Uncharacterized protein</fullName>
    </submittedName>
</protein>
<sequence>MCIRSNSALFQLANSPSPSTQNVNSQEEDEESYSAHMEFSSLKVEFRNHSVRADRVSQRLLALRKLLVLSQKAIEAHAAMNNSISLIESELEELTSFSKLYDECLESGNFSLIEKSRAVFEERKYTVQELMRKAKASEMETFISEWDKKVSSIIESMNGSMDPAKDMRLILSQHIFEHRAEKNDHFTHFLLDDSQREPTLYCMSGLTTLAVYPRKGKR</sequence>
<evidence type="ECO:0000313" key="2">
    <source>
        <dbReference type="Proteomes" id="UP000053660"/>
    </source>
</evidence>